<comment type="caution">
    <text evidence="1">The sequence shown here is derived from an EMBL/GenBank/DDBJ whole genome shotgun (WGS) entry which is preliminary data.</text>
</comment>
<dbReference type="EMBL" id="JAPUUL010002198">
    <property type="protein sequence ID" value="KAJ8125739.1"/>
    <property type="molecule type" value="Genomic_DNA"/>
</dbReference>
<accession>A0ACC2JEE4</accession>
<evidence type="ECO:0000313" key="1">
    <source>
        <dbReference type="EMBL" id="KAJ8125739.1"/>
    </source>
</evidence>
<organism evidence="1 2">
    <name type="scientific">Lasiodiplodia mahajangana</name>
    <dbReference type="NCBI Taxonomy" id="1108764"/>
    <lineage>
        <taxon>Eukaryota</taxon>
        <taxon>Fungi</taxon>
        <taxon>Dikarya</taxon>
        <taxon>Ascomycota</taxon>
        <taxon>Pezizomycotina</taxon>
        <taxon>Dothideomycetes</taxon>
        <taxon>Dothideomycetes incertae sedis</taxon>
        <taxon>Botryosphaeriales</taxon>
        <taxon>Botryosphaeriaceae</taxon>
        <taxon>Lasiodiplodia</taxon>
    </lineage>
</organism>
<name>A0ACC2JEE4_9PEZI</name>
<keyword evidence="2" id="KW-1185">Reference proteome</keyword>
<sequence>MIGEDVAVGWQTSPNRRGTLMIIQDCLFTIVACTWSIQHPNVPKLDEGWLPALLQKCKWTVFTLFFPEFLMAHAILEFVMAVEDMKLLDERRLLDEKSPWFFRYIQKPPAGSRDVETGAEQGQNAHWSLTHCYVANMGGFYINANDRHHPLTSRNFAQHWERINIPCLSEDDLKDKSKTDYFTKALAVIQITQLLLSIISRAVEHLAISQLETLTLAFAICGVLTYICSWYKPQDVKRPIQVSLRDGEEWDPAITRRSFDSLWRVLSNLKIIDDNEPLQRIPNDNIPKTKGHETHYALYVLTALTAGFGSIHAIAWNFEFPTFPEQILWRVSTLLSTIVPPVALLAIPLAQILVPWGDSDDFKYACLDIMREFSWQAPDNRQVQDAIQSLQGACASLENKHFEEIFGNGTDSKDFLGKRLLQYIEKSIEIQEGLPKGFVPRFAQLVEILEGSLGSKRLWEAARTNTYPQRSIFGPLVNNGIIYATSILYCLARLSIIGVAFSSLRLMPESVYKTPWTNNFPSIQ</sequence>
<gene>
    <name evidence="1" type="ORF">O1611_g7899</name>
</gene>
<dbReference type="Proteomes" id="UP001153332">
    <property type="component" value="Unassembled WGS sequence"/>
</dbReference>
<proteinExistence type="predicted"/>
<evidence type="ECO:0000313" key="2">
    <source>
        <dbReference type="Proteomes" id="UP001153332"/>
    </source>
</evidence>
<reference evidence="1" key="1">
    <citation type="submission" date="2022-12" db="EMBL/GenBank/DDBJ databases">
        <title>Genome Sequence of Lasiodiplodia mahajangana.</title>
        <authorList>
            <person name="Buettner E."/>
        </authorList>
    </citation>
    <scope>NUCLEOTIDE SEQUENCE</scope>
    <source>
        <strain evidence="1">VT137</strain>
    </source>
</reference>
<protein>
    <submittedName>
        <fullName evidence="1">Uncharacterized protein</fullName>
    </submittedName>
</protein>